<dbReference type="AlphaFoldDB" id="A0A0A0D864"/>
<evidence type="ECO:0000259" key="7">
    <source>
        <dbReference type="Pfam" id="PF00892"/>
    </source>
</evidence>
<dbReference type="InterPro" id="IPR000620">
    <property type="entry name" value="EamA_dom"/>
</dbReference>
<dbReference type="PANTHER" id="PTHR22911:SF6">
    <property type="entry name" value="SOLUTE CARRIER FAMILY 35 MEMBER G1"/>
    <property type="match status" value="1"/>
</dbReference>
<comment type="subcellular location">
    <subcellularLocation>
        <location evidence="1">Membrane</location>
        <topology evidence="1">Multi-pass membrane protein</topology>
    </subcellularLocation>
</comment>
<feature type="transmembrane region" description="Helical" evidence="6">
    <location>
        <begin position="173"/>
        <end position="192"/>
    </location>
</feature>
<evidence type="ECO:0000256" key="5">
    <source>
        <dbReference type="ARBA" id="ARBA00023136"/>
    </source>
</evidence>
<dbReference type="InterPro" id="IPR037185">
    <property type="entry name" value="EmrE-like"/>
</dbReference>
<accession>A0A0A0D864</accession>
<dbReference type="GO" id="GO:0016020">
    <property type="term" value="C:membrane"/>
    <property type="evidence" value="ECO:0007669"/>
    <property type="project" value="UniProtKB-SubCell"/>
</dbReference>
<keyword evidence="5 6" id="KW-0472">Membrane</keyword>
<evidence type="ECO:0000256" key="1">
    <source>
        <dbReference type="ARBA" id="ARBA00004141"/>
    </source>
</evidence>
<comment type="caution">
    <text evidence="8">The sequence shown here is derived from an EMBL/GenBank/DDBJ whole genome shotgun (WGS) entry which is preliminary data.</text>
</comment>
<dbReference type="Pfam" id="PF00892">
    <property type="entry name" value="EamA"/>
    <property type="match status" value="2"/>
</dbReference>
<feature type="transmembrane region" description="Helical" evidence="6">
    <location>
        <begin position="31"/>
        <end position="49"/>
    </location>
</feature>
<name>A0A0A0D864_9PROT</name>
<organism evidence="8 9">
    <name type="scientific">Inquilinus limosus MP06</name>
    <dbReference type="NCBI Taxonomy" id="1398085"/>
    <lineage>
        <taxon>Bacteria</taxon>
        <taxon>Pseudomonadati</taxon>
        <taxon>Pseudomonadota</taxon>
        <taxon>Alphaproteobacteria</taxon>
        <taxon>Rhodospirillales</taxon>
        <taxon>Rhodospirillaceae</taxon>
        <taxon>Inquilinus</taxon>
    </lineage>
</organism>
<proteinExistence type="inferred from homology"/>
<sequence length="299" mass="31021">MQGILFYALGVGAFATMDAFAKYLSGSYPVAEIILIRALFGYLPILLQYRMGTVRGMQAVRSANPLMQLLRGGCVLAAGATFFLSLSGLSLADATAISLAAPVFMALIGITVLREPAGWETYATIAVALAGGLLIVRPTDGMNLYALIAVVSALFYALGVVATRRAGQADAPVVTAIWGNTVMLVGSGAWVLQSGWVWPVAGDWLPFIGVGLAGGVANLLYIAGLRLSGVSDVAVIDYSIFAWAAAFSVFVFHEDIPAASLIGAVLILGSGVYSAAAKWLRSRDEPAGEPLAVGMGPTS</sequence>
<feature type="transmembrane region" description="Helical" evidence="6">
    <location>
        <begin position="235"/>
        <end position="252"/>
    </location>
</feature>
<feature type="transmembrane region" description="Helical" evidence="6">
    <location>
        <begin position="204"/>
        <end position="223"/>
    </location>
</feature>
<evidence type="ECO:0000256" key="3">
    <source>
        <dbReference type="ARBA" id="ARBA00022692"/>
    </source>
</evidence>
<feature type="transmembrane region" description="Helical" evidence="6">
    <location>
        <begin position="119"/>
        <end position="136"/>
    </location>
</feature>
<dbReference type="PANTHER" id="PTHR22911">
    <property type="entry name" value="ACYL-MALONYL CONDENSING ENZYME-RELATED"/>
    <property type="match status" value="1"/>
</dbReference>
<evidence type="ECO:0000256" key="4">
    <source>
        <dbReference type="ARBA" id="ARBA00022989"/>
    </source>
</evidence>
<dbReference type="Proteomes" id="UP000029995">
    <property type="component" value="Unassembled WGS sequence"/>
</dbReference>
<feature type="transmembrane region" description="Helical" evidence="6">
    <location>
        <begin position="94"/>
        <end position="112"/>
    </location>
</feature>
<feature type="domain" description="EamA" evidence="7">
    <location>
        <begin position="2"/>
        <end position="136"/>
    </location>
</feature>
<reference evidence="8 9" key="1">
    <citation type="submission" date="2014-01" db="EMBL/GenBank/DDBJ databases">
        <title>Genome sequence determination for a cystic fibrosis isolate, Inquilinus limosus.</title>
        <authorList>
            <person name="Pino M."/>
            <person name="Di Conza J."/>
            <person name="Gutkind G."/>
        </authorList>
    </citation>
    <scope>NUCLEOTIDE SEQUENCE [LARGE SCALE GENOMIC DNA]</scope>
    <source>
        <strain evidence="8 9">MP06</strain>
    </source>
</reference>
<evidence type="ECO:0000313" key="9">
    <source>
        <dbReference type="Proteomes" id="UP000029995"/>
    </source>
</evidence>
<comment type="similarity">
    <text evidence="2">Belongs to the drug/metabolite transporter (DMT) superfamily. 10 TMS drug/metabolite exporter (DME) (TC 2.A.7.3) family.</text>
</comment>
<evidence type="ECO:0000256" key="6">
    <source>
        <dbReference type="SAM" id="Phobius"/>
    </source>
</evidence>
<feature type="domain" description="EamA" evidence="7">
    <location>
        <begin position="145"/>
        <end position="270"/>
    </location>
</feature>
<keyword evidence="4 6" id="KW-1133">Transmembrane helix</keyword>
<feature type="transmembrane region" description="Helical" evidence="6">
    <location>
        <begin position="258"/>
        <end position="276"/>
    </location>
</feature>
<evidence type="ECO:0000313" key="8">
    <source>
        <dbReference type="EMBL" id="KGM34038.1"/>
    </source>
</evidence>
<protein>
    <recommendedName>
        <fullName evidence="7">EamA domain-containing protein</fullName>
    </recommendedName>
</protein>
<dbReference type="SUPFAM" id="SSF103481">
    <property type="entry name" value="Multidrug resistance efflux transporter EmrE"/>
    <property type="match status" value="2"/>
</dbReference>
<evidence type="ECO:0000256" key="2">
    <source>
        <dbReference type="ARBA" id="ARBA00009853"/>
    </source>
</evidence>
<gene>
    <name evidence="8" type="ORF">P409_12470</name>
</gene>
<feature type="transmembrane region" description="Helical" evidence="6">
    <location>
        <begin position="142"/>
        <end position="161"/>
    </location>
</feature>
<feature type="transmembrane region" description="Helical" evidence="6">
    <location>
        <begin position="69"/>
        <end position="88"/>
    </location>
</feature>
<dbReference type="EMBL" id="JANX01000126">
    <property type="protein sequence ID" value="KGM34038.1"/>
    <property type="molecule type" value="Genomic_DNA"/>
</dbReference>
<keyword evidence="3 6" id="KW-0812">Transmembrane</keyword>